<dbReference type="EMBL" id="JASWJB010000069">
    <property type="protein sequence ID" value="KAK2601848.1"/>
    <property type="molecule type" value="Genomic_DNA"/>
</dbReference>
<dbReference type="PANTHER" id="PTHR42749">
    <property type="entry name" value="CELL SHAPE-DETERMINING PROTEIN MREB"/>
    <property type="match status" value="1"/>
</dbReference>
<evidence type="ECO:0000313" key="2">
    <source>
        <dbReference type="Proteomes" id="UP001251528"/>
    </source>
</evidence>
<name>A0AAJ0CR16_9HYPO</name>
<dbReference type="AlphaFoldDB" id="A0AAJ0CR16"/>
<dbReference type="Proteomes" id="UP001251528">
    <property type="component" value="Unassembled WGS sequence"/>
</dbReference>
<gene>
    <name evidence="1" type="ORF">QQS21_004631</name>
</gene>
<evidence type="ECO:0000313" key="1">
    <source>
        <dbReference type="EMBL" id="KAK2601848.1"/>
    </source>
</evidence>
<sequence>MEDQINAAMKAGHEVEVRCTITCSDSLVLSAHRFAQKIVLIGGFAMSKSLRTYIQTRLTHFNSQNNSQVLAVFPEKHTVTAVASGAVLRALNKEQGPQRKARSSYGILRAEPFGTCDEHKGLRPSYDRHDGHAYIRNTIDWVLKRASISVATTIRRFLTYRI</sequence>
<comment type="caution">
    <text evidence="1">The sequence shown here is derived from an EMBL/GenBank/DDBJ whole genome shotgun (WGS) entry which is preliminary data.</text>
</comment>
<accession>A0AAJ0CR16</accession>
<keyword evidence="2" id="KW-1185">Reference proteome</keyword>
<reference evidence="1" key="1">
    <citation type="submission" date="2023-06" db="EMBL/GenBank/DDBJ databases">
        <title>Conoideocrella luteorostrata (Hypocreales: Clavicipitaceae), a potential biocontrol fungus for elongate hemlock scale in United States Christmas tree production areas.</title>
        <authorList>
            <person name="Barrett H."/>
            <person name="Lovett B."/>
            <person name="Macias A.M."/>
            <person name="Stajich J.E."/>
            <person name="Kasson M.T."/>
        </authorList>
    </citation>
    <scope>NUCLEOTIDE SEQUENCE</scope>
    <source>
        <strain evidence="1">ARSEF 14590</strain>
    </source>
</reference>
<organism evidence="1 2">
    <name type="scientific">Conoideocrella luteorostrata</name>
    <dbReference type="NCBI Taxonomy" id="1105319"/>
    <lineage>
        <taxon>Eukaryota</taxon>
        <taxon>Fungi</taxon>
        <taxon>Dikarya</taxon>
        <taxon>Ascomycota</taxon>
        <taxon>Pezizomycotina</taxon>
        <taxon>Sordariomycetes</taxon>
        <taxon>Hypocreomycetidae</taxon>
        <taxon>Hypocreales</taxon>
        <taxon>Clavicipitaceae</taxon>
        <taxon>Conoideocrella</taxon>
    </lineage>
</organism>
<proteinExistence type="predicted"/>
<dbReference type="PANTHER" id="PTHR42749:SF8">
    <property type="entry name" value="HSP70 FAMILY PROTEIN (AFU_ORTHOLOGUE AFUA_3G13740)"/>
    <property type="match status" value="1"/>
</dbReference>
<protein>
    <submittedName>
        <fullName evidence="1">Uncharacterized protein</fullName>
    </submittedName>
</protein>